<dbReference type="AlphaFoldDB" id="A0A9P6EW81"/>
<accession>A0A9P6EW81</accession>
<feature type="non-terminal residue" evidence="3">
    <location>
        <position position="126"/>
    </location>
</feature>
<evidence type="ECO:0000256" key="1">
    <source>
        <dbReference type="SAM" id="MobiDB-lite"/>
    </source>
</evidence>
<feature type="domain" description="RBP-Jkappa IPT" evidence="2">
    <location>
        <begin position="42"/>
        <end position="103"/>
    </location>
</feature>
<reference evidence="3" key="1">
    <citation type="journal article" date="2020" name="Fungal Divers.">
        <title>Resolving the Mortierellaceae phylogeny through synthesis of multi-gene phylogenetics and phylogenomics.</title>
        <authorList>
            <person name="Vandepol N."/>
            <person name="Liber J."/>
            <person name="Desiro A."/>
            <person name="Na H."/>
            <person name="Kennedy M."/>
            <person name="Barry K."/>
            <person name="Grigoriev I.V."/>
            <person name="Miller A.N."/>
            <person name="O'Donnell K."/>
            <person name="Stajich J.E."/>
            <person name="Bonito G."/>
        </authorList>
    </citation>
    <scope>NUCLEOTIDE SEQUENCE</scope>
    <source>
        <strain evidence="3">KOD1015</strain>
    </source>
</reference>
<evidence type="ECO:0000259" key="2">
    <source>
        <dbReference type="Pfam" id="PF20144"/>
    </source>
</evidence>
<dbReference type="GO" id="GO:0003677">
    <property type="term" value="F:DNA binding"/>
    <property type="evidence" value="ECO:0007669"/>
    <property type="project" value="InterPro"/>
</dbReference>
<protein>
    <recommendedName>
        <fullName evidence="2">RBP-Jkappa IPT domain-containing protein</fullName>
    </recommendedName>
</protein>
<dbReference type="SUPFAM" id="SSF81296">
    <property type="entry name" value="E set domains"/>
    <property type="match status" value="1"/>
</dbReference>
<dbReference type="OrthoDB" id="5600360at2759"/>
<dbReference type="InterPro" id="IPR014756">
    <property type="entry name" value="Ig_E-set"/>
</dbReference>
<feature type="compositionally biased region" description="Low complexity" evidence="1">
    <location>
        <begin position="16"/>
        <end position="31"/>
    </location>
</feature>
<feature type="compositionally biased region" description="Polar residues" evidence="1">
    <location>
        <begin position="117"/>
        <end position="126"/>
    </location>
</feature>
<dbReference type="GO" id="GO:0006355">
    <property type="term" value="P:regulation of DNA-templated transcription"/>
    <property type="evidence" value="ECO:0007669"/>
    <property type="project" value="InterPro"/>
</dbReference>
<feature type="compositionally biased region" description="Polar residues" evidence="1">
    <location>
        <begin position="37"/>
        <end position="49"/>
    </location>
</feature>
<feature type="region of interest" description="Disordered" evidence="1">
    <location>
        <begin position="92"/>
        <end position="126"/>
    </location>
</feature>
<dbReference type="Gene3D" id="2.60.40.10">
    <property type="entry name" value="Immunoglobulins"/>
    <property type="match status" value="1"/>
</dbReference>
<evidence type="ECO:0000313" key="3">
    <source>
        <dbReference type="EMBL" id="KAF9536160.1"/>
    </source>
</evidence>
<keyword evidence="4" id="KW-1185">Reference proteome</keyword>
<organism evidence="3 4">
    <name type="scientific">Lunasporangiospora selenospora</name>
    <dbReference type="NCBI Taxonomy" id="979761"/>
    <lineage>
        <taxon>Eukaryota</taxon>
        <taxon>Fungi</taxon>
        <taxon>Fungi incertae sedis</taxon>
        <taxon>Mucoromycota</taxon>
        <taxon>Mortierellomycotina</taxon>
        <taxon>Mortierellomycetes</taxon>
        <taxon>Mortierellales</taxon>
        <taxon>Mortierellaceae</taxon>
        <taxon>Lunasporangiospora</taxon>
    </lineage>
</organism>
<dbReference type="InterPro" id="IPR038007">
    <property type="entry name" value="RBP-Jkappa_IPT"/>
</dbReference>
<feature type="compositionally biased region" description="Acidic residues" evidence="1">
    <location>
        <begin position="99"/>
        <end position="116"/>
    </location>
</feature>
<evidence type="ECO:0000313" key="4">
    <source>
        <dbReference type="Proteomes" id="UP000780801"/>
    </source>
</evidence>
<dbReference type="Pfam" id="PF20144">
    <property type="entry name" value="TIG_SUH"/>
    <property type="match status" value="1"/>
</dbReference>
<dbReference type="Proteomes" id="UP000780801">
    <property type="component" value="Unassembled WGS sequence"/>
</dbReference>
<sequence length="126" mass="13015">MPVVSEVVVNGGPGQSGPASSSGRTGSSGSHGHPKSIRSNDSSTANSYLQGGGTGFDRDLTVWFGTIKAPVTEFQSPETLIAQVPEEVSLGSSFYFTKDDDEDDNVEDDDDDDEGDGSTTASCSSS</sequence>
<feature type="region of interest" description="Disordered" evidence="1">
    <location>
        <begin position="1"/>
        <end position="57"/>
    </location>
</feature>
<comment type="caution">
    <text evidence="3">The sequence shown here is derived from an EMBL/GenBank/DDBJ whole genome shotgun (WGS) entry which is preliminary data.</text>
</comment>
<name>A0A9P6EW81_9FUNG</name>
<proteinExistence type="predicted"/>
<dbReference type="EMBL" id="JAABOA010008172">
    <property type="protein sequence ID" value="KAF9536160.1"/>
    <property type="molecule type" value="Genomic_DNA"/>
</dbReference>
<gene>
    <name evidence="3" type="ORF">BGW38_010287</name>
</gene>
<dbReference type="InterPro" id="IPR013783">
    <property type="entry name" value="Ig-like_fold"/>
</dbReference>